<comment type="similarity">
    <text evidence="1">Belongs to the CRISPR-associated protein Cas6/Cse3/CasE family.</text>
</comment>
<accession>A0ABR7TK58</accession>
<protein>
    <submittedName>
        <fullName evidence="5">CRISPR-associated endoribonuclease Cas6</fullName>
    </submittedName>
</protein>
<dbReference type="InterPro" id="IPR010156">
    <property type="entry name" value="CRISPR-assoc_prot_Cas6"/>
</dbReference>
<sequence>MQLKITLNALQPGSIIPINYQYPLSAAIYRILSRGDAGYATFLHDIGYRRADSLKTFKLFTCSDIQVPFRIYEDRLVLLSQEATFIFSFYLPKTAFTFMKGLFMHQHMEIADHKSKTTFKVIAVEALPDIPVPNDAQLHDILLQPISPIVSGYKDTNGHYTFLSPENSMFIDALMFNWSEKYKTVYEESNTTENSLSVVMCDKPLKSRLISIKAGTKEQIRIKGYMNFLLKAKGDYKSLNLLVNGGVGLYNSVCMGSVLAQMS</sequence>
<evidence type="ECO:0000256" key="3">
    <source>
        <dbReference type="ARBA" id="ARBA00023118"/>
    </source>
</evidence>
<evidence type="ECO:0000256" key="1">
    <source>
        <dbReference type="ARBA" id="ARBA00005937"/>
    </source>
</evidence>
<organism evidence="5 6">
    <name type="scientific">Chitinophaga qingshengii</name>
    <dbReference type="NCBI Taxonomy" id="1569794"/>
    <lineage>
        <taxon>Bacteria</taxon>
        <taxon>Pseudomonadati</taxon>
        <taxon>Bacteroidota</taxon>
        <taxon>Chitinophagia</taxon>
        <taxon>Chitinophagales</taxon>
        <taxon>Chitinophagaceae</taxon>
        <taxon>Chitinophaga</taxon>
    </lineage>
</organism>
<keyword evidence="3" id="KW-0051">Antiviral defense</keyword>
<keyword evidence="6" id="KW-1185">Reference proteome</keyword>
<reference evidence="5 6" key="1">
    <citation type="submission" date="2020-09" db="EMBL/GenBank/DDBJ databases">
        <title>Genome sequences of type strains of Chitinophaga qingshengii and Chitinophaga varians.</title>
        <authorList>
            <person name="Kittiwongwattana C."/>
        </authorList>
    </citation>
    <scope>NUCLEOTIDE SEQUENCE [LARGE SCALE GENOMIC DNA]</scope>
    <source>
        <strain evidence="5 6">JCM 30026</strain>
    </source>
</reference>
<dbReference type="Proteomes" id="UP000659124">
    <property type="component" value="Unassembled WGS sequence"/>
</dbReference>
<evidence type="ECO:0000313" key="6">
    <source>
        <dbReference type="Proteomes" id="UP000659124"/>
    </source>
</evidence>
<dbReference type="Gene3D" id="3.30.70.1890">
    <property type="match status" value="1"/>
</dbReference>
<dbReference type="Pfam" id="PF01881">
    <property type="entry name" value="Cas_Cas6_C"/>
    <property type="match status" value="1"/>
</dbReference>
<feature type="domain" description="CRISPR associated protein Cas6 C-terminal" evidence="4">
    <location>
        <begin position="141"/>
        <end position="257"/>
    </location>
</feature>
<dbReference type="RefSeq" id="WP_188086969.1">
    <property type="nucleotide sequence ID" value="NZ_JACVFC010000001.1"/>
</dbReference>
<keyword evidence="2" id="KW-0694">RNA-binding</keyword>
<evidence type="ECO:0000256" key="2">
    <source>
        <dbReference type="ARBA" id="ARBA00022884"/>
    </source>
</evidence>
<proteinExistence type="inferred from homology"/>
<comment type="caution">
    <text evidence="5">The sequence shown here is derived from an EMBL/GenBank/DDBJ whole genome shotgun (WGS) entry which is preliminary data.</text>
</comment>
<name>A0ABR7TK58_9BACT</name>
<dbReference type="PANTHER" id="PTHR36984:SF1">
    <property type="entry name" value="CRISPR-ASSOCIATED ENDORIBONUCLEASE CAS6 1"/>
    <property type="match status" value="1"/>
</dbReference>
<dbReference type="EMBL" id="JACVFC010000001">
    <property type="protein sequence ID" value="MBC9929877.1"/>
    <property type="molecule type" value="Genomic_DNA"/>
</dbReference>
<dbReference type="Gene3D" id="3.30.70.1900">
    <property type="match status" value="1"/>
</dbReference>
<dbReference type="CDD" id="cd21140">
    <property type="entry name" value="Cas6_I-like"/>
    <property type="match status" value="1"/>
</dbReference>
<evidence type="ECO:0000313" key="5">
    <source>
        <dbReference type="EMBL" id="MBC9929877.1"/>
    </source>
</evidence>
<gene>
    <name evidence="5" type="ORF">ICL07_05775</name>
</gene>
<dbReference type="InterPro" id="IPR045747">
    <property type="entry name" value="CRISPR-assoc_prot_Cas6_N_sf"/>
</dbReference>
<evidence type="ECO:0000259" key="4">
    <source>
        <dbReference type="Pfam" id="PF01881"/>
    </source>
</evidence>
<dbReference type="PANTHER" id="PTHR36984">
    <property type="entry name" value="CRISPR-ASSOCIATED ENDORIBONUCLEASE CAS6 1"/>
    <property type="match status" value="1"/>
</dbReference>
<dbReference type="InterPro" id="IPR049435">
    <property type="entry name" value="Cas_Cas6_C"/>
</dbReference>
<dbReference type="Pfam" id="PF21350">
    <property type="entry name" value="Cas6_I-A"/>
    <property type="match status" value="1"/>
</dbReference>